<dbReference type="AlphaFoldDB" id="A0A1G7PT40"/>
<dbReference type="STRING" id="120956.SAMN05421791_101362"/>
<gene>
    <name evidence="15" type="ORF">SAMN05421791_101362</name>
</gene>
<evidence type="ECO:0000256" key="7">
    <source>
        <dbReference type="ARBA" id="ARBA00022857"/>
    </source>
</evidence>
<keyword evidence="10 12" id="KW-0457">Lysine biosynthesis</keyword>
<evidence type="ECO:0000256" key="8">
    <source>
        <dbReference type="ARBA" id="ARBA00022915"/>
    </source>
</evidence>
<dbReference type="NCBIfam" id="TIGR01921">
    <property type="entry name" value="DAP-DH"/>
    <property type="match status" value="1"/>
</dbReference>
<evidence type="ECO:0000256" key="11">
    <source>
        <dbReference type="ARBA" id="ARBA00052023"/>
    </source>
</evidence>
<dbReference type="InterPro" id="IPR010190">
    <property type="entry name" value="Diaminopimelate_DH_Ddh"/>
</dbReference>
<dbReference type="GO" id="GO:0000166">
    <property type="term" value="F:nucleotide binding"/>
    <property type="evidence" value="ECO:0007669"/>
    <property type="project" value="UniProtKB-KW"/>
</dbReference>
<dbReference type="SUPFAM" id="SSF55347">
    <property type="entry name" value="Glyceraldehyde-3-phosphate dehydrogenase-like, C-terminal domain"/>
    <property type="match status" value="1"/>
</dbReference>
<dbReference type="CDD" id="cd02270">
    <property type="entry name" value="meso-DAPDH_N"/>
    <property type="match status" value="1"/>
</dbReference>
<comment type="pathway">
    <text evidence="1 12">Amino-acid biosynthesis; L-lysine biosynthesis via DAP pathway; DL-2,6-diaminopimelate from (S)-tetrahydrodipicolinate: step 1/1.</text>
</comment>
<keyword evidence="13" id="KW-0547">Nucleotide-binding</keyword>
<dbReference type="InterPro" id="IPR032094">
    <property type="entry name" value="Meso-DAP_DH_C"/>
</dbReference>
<evidence type="ECO:0000256" key="10">
    <source>
        <dbReference type="ARBA" id="ARBA00023154"/>
    </source>
</evidence>
<evidence type="ECO:0000256" key="3">
    <source>
        <dbReference type="ARBA" id="ARBA00011738"/>
    </source>
</evidence>
<dbReference type="GO" id="GO:0047850">
    <property type="term" value="F:diaminopimelate dehydrogenase activity"/>
    <property type="evidence" value="ECO:0007669"/>
    <property type="project" value="UniProtKB-UniRule"/>
</dbReference>
<feature type="domain" description="Meso-diaminopimelate D-dehydrogenase C-terminal" evidence="14">
    <location>
        <begin position="123"/>
        <end position="262"/>
    </location>
</feature>
<proteinExistence type="inferred from homology"/>
<keyword evidence="9 12" id="KW-0560">Oxidoreductase</keyword>
<dbReference type="GO" id="GO:0019877">
    <property type="term" value="P:diaminopimelate biosynthetic process"/>
    <property type="evidence" value="ECO:0007669"/>
    <property type="project" value="UniProtKB-UniRule"/>
</dbReference>
<reference evidence="15 16" key="1">
    <citation type="submission" date="2016-10" db="EMBL/GenBank/DDBJ databases">
        <authorList>
            <person name="de Groot N.N."/>
        </authorList>
    </citation>
    <scope>NUCLEOTIDE SEQUENCE [LARGE SCALE GENOMIC DNA]</scope>
    <source>
        <strain evidence="15 16">ATCC BAA-466</strain>
    </source>
</reference>
<dbReference type="Pfam" id="PF16654">
    <property type="entry name" value="DAPDH_C"/>
    <property type="match status" value="1"/>
</dbReference>
<feature type="binding site" evidence="13">
    <location>
        <begin position="122"/>
        <end position="126"/>
    </location>
    <ligand>
        <name>NADP(+)</name>
        <dbReference type="ChEBI" id="CHEBI:58349"/>
    </ligand>
</feature>
<accession>A0A1G7PT40</accession>
<comment type="similarity">
    <text evidence="2 12">Belongs to the diaminopimelate dehydrogenase family.</text>
</comment>
<keyword evidence="8 12" id="KW-0220">Diaminopimelate biosynthesis</keyword>
<evidence type="ECO:0000256" key="5">
    <source>
        <dbReference type="ARBA" id="ARBA00021654"/>
    </source>
</evidence>
<dbReference type="InterPro" id="IPR036291">
    <property type="entry name" value="NAD(P)-bd_dom_sf"/>
</dbReference>
<dbReference type="EC" id="1.4.1.16" evidence="4 12"/>
<organism evidence="15 16">
    <name type="scientific">Facklamia miroungae</name>
    <dbReference type="NCBI Taxonomy" id="120956"/>
    <lineage>
        <taxon>Bacteria</taxon>
        <taxon>Bacillati</taxon>
        <taxon>Bacillota</taxon>
        <taxon>Bacilli</taxon>
        <taxon>Lactobacillales</taxon>
        <taxon>Aerococcaceae</taxon>
        <taxon>Facklamia</taxon>
    </lineage>
</organism>
<evidence type="ECO:0000256" key="2">
    <source>
        <dbReference type="ARBA" id="ARBA00007442"/>
    </source>
</evidence>
<evidence type="ECO:0000256" key="4">
    <source>
        <dbReference type="ARBA" id="ARBA00012080"/>
    </source>
</evidence>
<dbReference type="UniPathway" id="UPA00034">
    <property type="reaction ID" value="UER00026"/>
</dbReference>
<dbReference type="Gene3D" id="3.40.50.720">
    <property type="entry name" value="NAD(P)-binding Rossmann-like Domain"/>
    <property type="match status" value="1"/>
</dbReference>
<evidence type="ECO:0000313" key="15">
    <source>
        <dbReference type="EMBL" id="SDF89404.1"/>
    </source>
</evidence>
<dbReference type="RefSeq" id="WP_090289054.1">
    <property type="nucleotide sequence ID" value="NZ_FNCK01000001.1"/>
</dbReference>
<dbReference type="OrthoDB" id="9779394at2"/>
<evidence type="ECO:0000256" key="6">
    <source>
        <dbReference type="ARBA" id="ARBA00022605"/>
    </source>
</evidence>
<comment type="function">
    <text evidence="12">Catalyzes the reversible NADPH-dependent reductive amination of L-2-amino-6-oxopimelate, the acyclic form of L-tetrahydrodipicolinate, to generate the meso compound, D,L-2,6-diaminopimelate.</text>
</comment>
<evidence type="ECO:0000256" key="12">
    <source>
        <dbReference type="PIRNR" id="PIRNR025648"/>
    </source>
</evidence>
<dbReference type="GO" id="GO:0009089">
    <property type="term" value="P:lysine biosynthetic process via diaminopimelate"/>
    <property type="evidence" value="ECO:0007669"/>
    <property type="project" value="UniProtKB-UniRule"/>
</dbReference>
<keyword evidence="6 12" id="KW-0028">Amino-acid biosynthesis</keyword>
<sequence>MAKIKLGVIGFDQLGQEIVSAVQKQEDLMIASVFTHFNKKDLSSEFQTLPLHSMNEVFEFKQEIDVLIVCSGSTIDYPSHLTDYARYYNVVEAYNFYAQPNLLINSLESMSPPPNKLALIGVGWNPGLYSLNQIMAESLIPNATTYHFVENEWSQKMTELLEEIEGVAEAKVFLNAEPTSLEAVLAGQNPNLNYSDYHQREAYLVLEEGIDPEKIHDQIQVLPNYLSQAQSHLHFVSSAELAKLSQDKQAGRLIRSSSDQKELTTYDLSLCLSHPLSYQANILMAYARAVFRLAKEGKTGALTMLDIPLSYLSKLNRQDLIDQYL</sequence>
<evidence type="ECO:0000259" key="14">
    <source>
        <dbReference type="Pfam" id="PF16654"/>
    </source>
</evidence>
<comment type="catalytic activity">
    <reaction evidence="11 12">
        <text>meso-2,6-diaminopimelate + NADP(+) + H2O = (S)-2-amino-6-oxoheptanedioate + NH4(+) + NADPH + H(+)</text>
        <dbReference type="Rhea" id="RHEA:13561"/>
        <dbReference type="ChEBI" id="CHEBI:15377"/>
        <dbReference type="ChEBI" id="CHEBI:15378"/>
        <dbReference type="ChEBI" id="CHEBI:28938"/>
        <dbReference type="ChEBI" id="CHEBI:57783"/>
        <dbReference type="ChEBI" id="CHEBI:57791"/>
        <dbReference type="ChEBI" id="CHEBI:58349"/>
        <dbReference type="ChEBI" id="CHEBI:58556"/>
        <dbReference type="EC" id="1.4.1.16"/>
    </reaction>
</comment>
<dbReference type="EMBL" id="FNCK01000001">
    <property type="protein sequence ID" value="SDF89404.1"/>
    <property type="molecule type" value="Genomic_DNA"/>
</dbReference>
<name>A0A1G7PT40_9LACT</name>
<dbReference type="PIRSF" id="PIRSF025648">
    <property type="entry name" value="DDH"/>
    <property type="match status" value="1"/>
</dbReference>
<feature type="binding site" evidence="13">
    <location>
        <position position="200"/>
    </location>
    <ligand>
        <name>substrate</name>
    </ligand>
</feature>
<dbReference type="SUPFAM" id="SSF51735">
    <property type="entry name" value="NAD(P)-binding Rossmann-fold domains"/>
    <property type="match status" value="1"/>
</dbReference>
<evidence type="ECO:0000313" key="16">
    <source>
        <dbReference type="Proteomes" id="UP000199708"/>
    </source>
</evidence>
<evidence type="ECO:0000256" key="9">
    <source>
        <dbReference type="ARBA" id="ARBA00023002"/>
    </source>
</evidence>
<keyword evidence="7 12" id="KW-0521">NADP</keyword>
<evidence type="ECO:0000256" key="13">
    <source>
        <dbReference type="PIRSR" id="PIRSR025648-1"/>
    </source>
</evidence>
<dbReference type="Gene3D" id="3.30.360.10">
    <property type="entry name" value="Dihydrodipicolinate Reductase, domain 2"/>
    <property type="match status" value="1"/>
</dbReference>
<feature type="binding site" evidence="13">
    <location>
        <begin position="70"/>
        <end position="73"/>
    </location>
    <ligand>
        <name>NADP(+)</name>
        <dbReference type="ChEBI" id="CHEBI:58349"/>
    </ligand>
</feature>
<protein>
    <recommendedName>
        <fullName evidence="5 12">Meso-diaminopimelate D-dehydrogenase</fullName>
        <shortName evidence="12">DAPDH</shortName>
        <shortName evidence="12">Meso-DAP dehydrogenase</shortName>
        <ecNumber evidence="4 12">1.4.1.16</ecNumber>
    </recommendedName>
</protein>
<dbReference type="Proteomes" id="UP000199708">
    <property type="component" value="Unassembled WGS sequence"/>
</dbReference>
<comment type="subunit">
    <text evidence="3 12">Homodimer.</text>
</comment>
<keyword evidence="16" id="KW-1185">Reference proteome</keyword>
<evidence type="ECO:0000256" key="1">
    <source>
        <dbReference type="ARBA" id="ARBA00004896"/>
    </source>
</evidence>